<organism evidence="1 2">
    <name type="scientific">OM182 bacterium</name>
    <dbReference type="NCBI Taxonomy" id="2510334"/>
    <lineage>
        <taxon>Bacteria</taxon>
        <taxon>Pseudomonadati</taxon>
        <taxon>Pseudomonadota</taxon>
        <taxon>Gammaproteobacteria</taxon>
        <taxon>OMG group</taxon>
        <taxon>OM182 clade</taxon>
    </lineage>
</organism>
<evidence type="ECO:0000313" key="2">
    <source>
        <dbReference type="Proteomes" id="UP000320404"/>
    </source>
</evidence>
<sequence length="151" mass="17011">MNIDAFTQILETYGAVEANWPEESRAACRQLTATSEEAQQLLRQFMLLEQSLDALDPPHFPGLETRILHQALPPQQLSLSDRLINWLIPKSGSPLSLWRPTLAACLPLVFGILVGNLTDLGAAQDSSEYQYWDDELIMLSFNDYSDSEYLP</sequence>
<protein>
    <submittedName>
        <fullName evidence="1">Uncharacterized protein</fullName>
    </submittedName>
</protein>
<gene>
    <name evidence="1" type="ORF">EVA69_06680</name>
</gene>
<accession>A0A520RTD9</accession>
<evidence type="ECO:0000313" key="1">
    <source>
        <dbReference type="EMBL" id="RZO73434.1"/>
    </source>
</evidence>
<dbReference type="AlphaFoldDB" id="A0A520RTD9"/>
<dbReference type="EMBL" id="SHAH01000126">
    <property type="protein sequence ID" value="RZO73434.1"/>
    <property type="molecule type" value="Genomic_DNA"/>
</dbReference>
<proteinExistence type="predicted"/>
<comment type="caution">
    <text evidence="1">The sequence shown here is derived from an EMBL/GenBank/DDBJ whole genome shotgun (WGS) entry which is preliminary data.</text>
</comment>
<reference evidence="1 2" key="1">
    <citation type="submission" date="2019-02" db="EMBL/GenBank/DDBJ databases">
        <title>Prokaryotic population dynamics and viral predation in marine succession experiment using metagenomics: the confinement effect.</title>
        <authorList>
            <person name="Haro-Moreno J.M."/>
            <person name="Rodriguez-Valera F."/>
            <person name="Lopez-Perez M."/>
        </authorList>
    </citation>
    <scope>NUCLEOTIDE SEQUENCE [LARGE SCALE GENOMIC DNA]</scope>
    <source>
        <strain evidence="1">MED-G158</strain>
    </source>
</reference>
<dbReference type="Proteomes" id="UP000320404">
    <property type="component" value="Unassembled WGS sequence"/>
</dbReference>
<name>A0A520RTD9_9GAMM</name>